<accession>A0A5C1QD37</accession>
<dbReference type="RefSeq" id="WP_149568221.1">
    <property type="nucleotide sequence ID" value="NZ_CP035807.1"/>
</dbReference>
<name>A0A5C1QD37_9SPIO</name>
<sequence>MLIAISGFGGSGKSTYAQKLSIELGAPIIGVDSFCKDTKLTNYNLWNIMDYKRLEKEILKPYSNGFKILTYGVFSWNENRIINKTTVSFKDSIIVEGVGLFRPELLKYFTKKIWIDTNLEESIKRGQKRDEEEYGLEPNPEWNNIWKQNDLECFKKYKPLDIADEIIQL</sequence>
<dbReference type="Gene3D" id="3.40.50.300">
    <property type="entry name" value="P-loop containing nucleotide triphosphate hydrolases"/>
    <property type="match status" value="1"/>
</dbReference>
<protein>
    <recommendedName>
        <fullName evidence="3">Uridine kinase</fullName>
    </recommendedName>
</protein>
<dbReference type="EMBL" id="CP035807">
    <property type="protein sequence ID" value="QEN04980.1"/>
    <property type="molecule type" value="Genomic_DNA"/>
</dbReference>
<dbReference type="OrthoDB" id="3237545at2"/>
<reference evidence="1 2" key="2">
    <citation type="submission" date="2019-09" db="EMBL/GenBank/DDBJ databases">
        <title>Complete Genome Sequence and Methylome Analysis of free living Spirochaetas.</title>
        <authorList>
            <person name="Leshcheva N."/>
            <person name="Mikheeva N."/>
        </authorList>
    </citation>
    <scope>NUCLEOTIDE SEQUENCE [LARGE SCALE GENOMIC DNA]</scope>
    <source>
        <strain evidence="1 2">P</strain>
    </source>
</reference>
<dbReference type="KEGG" id="sper:EW093_09755"/>
<gene>
    <name evidence="1" type="ORF">EW093_09755</name>
</gene>
<reference evidence="1 2" key="1">
    <citation type="submission" date="2019-02" db="EMBL/GenBank/DDBJ databases">
        <authorList>
            <person name="Fomenkov A."/>
            <person name="Dubinina G."/>
            <person name="Grabovich M."/>
            <person name="Vincze T."/>
            <person name="Roberts R.J."/>
        </authorList>
    </citation>
    <scope>NUCLEOTIDE SEQUENCE [LARGE SCALE GENOMIC DNA]</scope>
    <source>
        <strain evidence="1 2">P</strain>
    </source>
</reference>
<proteinExistence type="predicted"/>
<dbReference type="SUPFAM" id="SSF52540">
    <property type="entry name" value="P-loop containing nucleoside triphosphate hydrolases"/>
    <property type="match status" value="1"/>
</dbReference>
<dbReference type="AlphaFoldDB" id="A0A5C1QD37"/>
<keyword evidence="2" id="KW-1185">Reference proteome</keyword>
<evidence type="ECO:0008006" key="3">
    <source>
        <dbReference type="Google" id="ProtNLM"/>
    </source>
</evidence>
<organism evidence="1 2">
    <name type="scientific">Thiospirochaeta perfilievii</name>
    <dbReference type="NCBI Taxonomy" id="252967"/>
    <lineage>
        <taxon>Bacteria</taxon>
        <taxon>Pseudomonadati</taxon>
        <taxon>Spirochaetota</taxon>
        <taxon>Spirochaetia</taxon>
        <taxon>Spirochaetales</taxon>
        <taxon>Spirochaetaceae</taxon>
        <taxon>Thiospirochaeta</taxon>
    </lineage>
</organism>
<dbReference type="Proteomes" id="UP000323824">
    <property type="component" value="Chromosome"/>
</dbReference>
<dbReference type="InterPro" id="IPR027417">
    <property type="entry name" value="P-loop_NTPase"/>
</dbReference>
<evidence type="ECO:0000313" key="1">
    <source>
        <dbReference type="EMBL" id="QEN04980.1"/>
    </source>
</evidence>
<evidence type="ECO:0000313" key="2">
    <source>
        <dbReference type="Proteomes" id="UP000323824"/>
    </source>
</evidence>